<dbReference type="Proteomes" id="UP000238415">
    <property type="component" value="Unassembled WGS sequence"/>
</dbReference>
<gene>
    <name evidence="1" type="ORF">MOHU_16090</name>
</gene>
<dbReference type="EMBL" id="PVXM01000032">
    <property type="protein sequence ID" value="PRR71780.1"/>
    <property type="molecule type" value="Genomic_DNA"/>
</dbReference>
<sequence length="96" mass="11135">MAEKSSNFITVETTINAHTKVRLPEESLARIIKNMELPLEYAAQIYSFFADVPLPDIDKFTARNDIEDRVLKKYYLTYIKNIYPNPGLEEMLAYAD</sequence>
<proteinExistence type="predicted"/>
<dbReference type="AlphaFoldDB" id="A0A2T0AQQ4"/>
<accession>A0A2T0AQQ4</accession>
<name>A0A2T0AQQ4_9FIRM</name>
<reference evidence="1 2" key="1">
    <citation type="submission" date="2018-03" db="EMBL/GenBank/DDBJ databases">
        <title>Genome sequence of Moorella humiferrea DSM 23265.</title>
        <authorList>
            <person name="Poehlein A."/>
            <person name="Daniel R."/>
        </authorList>
    </citation>
    <scope>NUCLEOTIDE SEQUENCE [LARGE SCALE GENOMIC DNA]</scope>
    <source>
        <strain evidence="1 2">DSM 23265</strain>
    </source>
</reference>
<protein>
    <submittedName>
        <fullName evidence="1">Uncharacterized protein</fullName>
    </submittedName>
</protein>
<dbReference type="RefSeq" id="WP_106005572.1">
    <property type="nucleotide sequence ID" value="NZ_CP136419.1"/>
</dbReference>
<organism evidence="1 2">
    <name type="scientific">Neomoorella humiferrea</name>
    <dbReference type="NCBI Taxonomy" id="676965"/>
    <lineage>
        <taxon>Bacteria</taxon>
        <taxon>Bacillati</taxon>
        <taxon>Bacillota</taxon>
        <taxon>Clostridia</taxon>
        <taxon>Neomoorellales</taxon>
        <taxon>Neomoorellaceae</taxon>
        <taxon>Neomoorella</taxon>
    </lineage>
</organism>
<comment type="caution">
    <text evidence="1">The sequence shown here is derived from an EMBL/GenBank/DDBJ whole genome shotgun (WGS) entry which is preliminary data.</text>
</comment>
<evidence type="ECO:0000313" key="1">
    <source>
        <dbReference type="EMBL" id="PRR71780.1"/>
    </source>
</evidence>
<keyword evidence="2" id="KW-1185">Reference proteome</keyword>
<dbReference type="OrthoDB" id="2086514at2"/>
<evidence type="ECO:0000313" key="2">
    <source>
        <dbReference type="Proteomes" id="UP000238415"/>
    </source>
</evidence>